<dbReference type="SUPFAM" id="SSF52540">
    <property type="entry name" value="P-loop containing nucleoside triphosphate hydrolases"/>
    <property type="match status" value="1"/>
</dbReference>
<dbReference type="Gene3D" id="3.40.50.1820">
    <property type="entry name" value="alpha/beta hydrolase"/>
    <property type="match status" value="1"/>
</dbReference>
<sequence length="998" mass="112480">MNDQDDVGTSLEELRAESAGSGAKSRNLNTDYLAERSVVLVAGLGGDPVGTWRANDKQKTLWPTSLLPLSIGDMHVRILTFRYNCTLRGSASAASIRDHAKVLLVHLDNQREDDDEAKLRPIVFVGHNLGGIIIKQTIMFACKNPRYKHLWEASRGIMFFSTPHYGMYPDLWYKFVRYVLQLDEPEEGTVPTNGMLATIGDNSEELSNISEDFESRLEDLKFVTFTETQPVPKINCVLVNKIHGRMRASTEEHTDIEGDHTSICRFDDADTFLPVGGGIKNLIRAKPKEIDRLSRNEKKAYYSLASDETHSFFLDRKSTPGTCKWTDDQPRIQAFLDGVRGQQDLWIYGPPACGKTFLAKHIINKLNPLDGKLSSLRRRRKPPTVIHYFISGSLPDRGHLQGLLRATAHQALRLKPSLIYRLLPSSYRDWELKTAITRESLERDIWSGDTLKSVWPAIMAEVAEKHAIAVVIDGFDELDVESRNSFLDCLQRLRGQSRNPANLQLLFLSRELDELDVAPAHQMAFQRYNIGLAETGSDISRTIDEALDRLWRSRRFTPDEFREKIRNQIHLRSDGTYLWAALLSRDLDRNRTITSPAHVETIIQELPPEAHSIPGLYDYILDRLATIPHVSAIVRQALIWASVQREGLKPAEFNVAQAIGRAMEDHKGGQITQETLSQYLDDKIAITLDFHCGHIVKFQDGRLELVHGSLKEYIMQNGIRIGGPVPQDLKLCGTIAERLHTELARTCVTYLTLPQFQYSGLRPETLTPRAWEAKVRARLDRQKFSRYASLHWDQHIRDAGIPWRFEKKAARAAQQLLKDGSTEYARCWTEIWWLLRLWPTIRFPSASVCPVADILPLDPHPEDSTAATTESLASEASEEPDNERSSIAASEGRSFKSAVDQESIDGDPLQGVDEQASPTSPADETPSGVDGVFEEPITSRETSAVPENGPFTPLEQPPQPTSPAETGARQSEVRFPSGSVWVRRRAEIDHLPRTRGVP</sequence>
<accession>A0ABQ0GH95</accession>
<protein>
    <recommendedName>
        <fullName evidence="3">Nephrocystin 3-like N-terminal domain-containing protein</fullName>
    </recommendedName>
</protein>
<name>A0ABQ0GH95_9PEZI</name>
<evidence type="ECO:0000256" key="1">
    <source>
        <dbReference type="ARBA" id="ARBA00022737"/>
    </source>
</evidence>
<feature type="domain" description="Nephrocystin 3-like N-terminal" evidence="3">
    <location>
        <begin position="321"/>
        <end position="510"/>
    </location>
</feature>
<dbReference type="RefSeq" id="XP_070918866.1">
    <property type="nucleotide sequence ID" value="XM_071062765.1"/>
</dbReference>
<dbReference type="InterPro" id="IPR027417">
    <property type="entry name" value="P-loop_NTPase"/>
</dbReference>
<dbReference type="Proteomes" id="UP001628179">
    <property type="component" value="Unassembled WGS sequence"/>
</dbReference>
<feature type="region of interest" description="Disordered" evidence="2">
    <location>
        <begin position="860"/>
        <end position="979"/>
    </location>
</feature>
<keyword evidence="1" id="KW-0677">Repeat</keyword>
<reference evidence="4 5" key="1">
    <citation type="submission" date="2024-09" db="EMBL/GenBank/DDBJ databases">
        <title>Itraconazole resistance in Madurella fahalii resulting from another homologue of gene encoding cytochrome P450 14-alpha sterol demethylase (CYP51).</title>
        <authorList>
            <person name="Yoshioka I."/>
            <person name="Fahal A.H."/>
            <person name="Kaneko S."/>
            <person name="Yaguchi T."/>
        </authorList>
    </citation>
    <scope>NUCLEOTIDE SEQUENCE [LARGE SCALE GENOMIC DNA]</scope>
    <source>
        <strain evidence="4 5">IFM 68171</strain>
    </source>
</reference>
<proteinExistence type="predicted"/>
<dbReference type="Pfam" id="PF24883">
    <property type="entry name" value="NPHP3_N"/>
    <property type="match status" value="1"/>
</dbReference>
<dbReference type="PANTHER" id="PTHR10039">
    <property type="entry name" value="AMELOGENIN"/>
    <property type="match status" value="1"/>
</dbReference>
<gene>
    <name evidence="4" type="ORF">MFIFM68171_07345</name>
</gene>
<dbReference type="SUPFAM" id="SSF53474">
    <property type="entry name" value="alpha/beta-Hydrolases"/>
    <property type="match status" value="1"/>
</dbReference>
<keyword evidence="5" id="KW-1185">Reference proteome</keyword>
<feature type="region of interest" description="Disordered" evidence="2">
    <location>
        <begin position="1"/>
        <end position="25"/>
    </location>
</feature>
<dbReference type="Gene3D" id="3.40.50.300">
    <property type="entry name" value="P-loop containing nucleotide triphosphate hydrolases"/>
    <property type="match status" value="1"/>
</dbReference>
<comment type="caution">
    <text evidence="4">The sequence shown here is derived from an EMBL/GenBank/DDBJ whole genome shotgun (WGS) entry which is preliminary data.</text>
</comment>
<dbReference type="PANTHER" id="PTHR10039:SF17">
    <property type="entry name" value="FUNGAL STAND N-TERMINAL GOODBYE DOMAIN-CONTAINING PROTEIN-RELATED"/>
    <property type="match status" value="1"/>
</dbReference>
<organism evidence="4 5">
    <name type="scientific">Madurella fahalii</name>
    <dbReference type="NCBI Taxonomy" id="1157608"/>
    <lineage>
        <taxon>Eukaryota</taxon>
        <taxon>Fungi</taxon>
        <taxon>Dikarya</taxon>
        <taxon>Ascomycota</taxon>
        <taxon>Pezizomycotina</taxon>
        <taxon>Sordariomycetes</taxon>
        <taxon>Sordariomycetidae</taxon>
        <taxon>Sordariales</taxon>
        <taxon>Sordariales incertae sedis</taxon>
        <taxon>Madurella</taxon>
    </lineage>
</organism>
<dbReference type="GeneID" id="98178088"/>
<dbReference type="EMBL" id="BAAFSV010000004">
    <property type="protein sequence ID" value="GAB1317135.1"/>
    <property type="molecule type" value="Genomic_DNA"/>
</dbReference>
<dbReference type="InterPro" id="IPR029058">
    <property type="entry name" value="AB_hydrolase_fold"/>
</dbReference>
<dbReference type="InterPro" id="IPR056884">
    <property type="entry name" value="NPHP3-like_N"/>
</dbReference>
<feature type="compositionally biased region" description="Low complexity" evidence="2">
    <location>
        <begin position="864"/>
        <end position="875"/>
    </location>
</feature>
<evidence type="ECO:0000259" key="3">
    <source>
        <dbReference type="Pfam" id="PF24883"/>
    </source>
</evidence>
<evidence type="ECO:0000256" key="2">
    <source>
        <dbReference type="SAM" id="MobiDB-lite"/>
    </source>
</evidence>
<evidence type="ECO:0000313" key="4">
    <source>
        <dbReference type="EMBL" id="GAB1317135.1"/>
    </source>
</evidence>
<evidence type="ECO:0000313" key="5">
    <source>
        <dbReference type="Proteomes" id="UP001628179"/>
    </source>
</evidence>